<evidence type="ECO:0000256" key="9">
    <source>
        <dbReference type="ARBA" id="ARBA00047883"/>
    </source>
</evidence>
<evidence type="ECO:0000256" key="4">
    <source>
        <dbReference type="ARBA" id="ARBA00022723"/>
    </source>
</evidence>
<feature type="domain" description="Thiamine phosphate synthase/TenI" evidence="13">
    <location>
        <begin position="16"/>
        <end position="204"/>
    </location>
</feature>
<reference evidence="14 15" key="1">
    <citation type="submission" date="2019-05" db="EMBL/GenBank/DDBJ databases">
        <title>Kocuria coralli sp. nov., a novel actinobacterium isolated from coral reef seawater.</title>
        <authorList>
            <person name="Li J."/>
        </authorList>
    </citation>
    <scope>NUCLEOTIDE SEQUENCE [LARGE SCALE GENOMIC DNA]</scope>
    <source>
        <strain evidence="14 15">SCSIO 13007</strain>
    </source>
</reference>
<comment type="catalytic activity">
    <reaction evidence="8 10 11">
        <text>2-(2-carboxy-4-methylthiazol-5-yl)ethyl phosphate + 4-amino-2-methyl-5-(diphosphooxymethyl)pyrimidine + 2 H(+) = thiamine phosphate + CO2 + diphosphate</text>
        <dbReference type="Rhea" id="RHEA:47848"/>
        <dbReference type="ChEBI" id="CHEBI:15378"/>
        <dbReference type="ChEBI" id="CHEBI:16526"/>
        <dbReference type="ChEBI" id="CHEBI:33019"/>
        <dbReference type="ChEBI" id="CHEBI:37575"/>
        <dbReference type="ChEBI" id="CHEBI:57841"/>
        <dbReference type="ChEBI" id="CHEBI:62890"/>
        <dbReference type="EC" id="2.5.1.3"/>
    </reaction>
</comment>
<name>A0A5J5KZI7_9MICC</name>
<dbReference type="SUPFAM" id="SSF51391">
    <property type="entry name" value="Thiamin phosphate synthase"/>
    <property type="match status" value="1"/>
</dbReference>
<comment type="caution">
    <text evidence="14">The sequence shown here is derived from an EMBL/GenBank/DDBJ whole genome shotgun (WGS) entry which is preliminary data.</text>
</comment>
<evidence type="ECO:0000256" key="5">
    <source>
        <dbReference type="ARBA" id="ARBA00022842"/>
    </source>
</evidence>
<comment type="function">
    <text evidence="1 10">Condenses 4-methyl-5-(beta-hydroxyethyl)thiazole monophosphate (THZ-P) and 2-methyl-4-amino-5-hydroxymethyl pyrimidine pyrophosphate (HMP-PP) to form thiamine monophosphate (TMP).</text>
</comment>
<dbReference type="GO" id="GO:0000287">
    <property type="term" value="F:magnesium ion binding"/>
    <property type="evidence" value="ECO:0007669"/>
    <property type="project" value="UniProtKB-UniRule"/>
</dbReference>
<keyword evidence="3 10" id="KW-0808">Transferase</keyword>
<dbReference type="HAMAP" id="MF_00097">
    <property type="entry name" value="TMP_synthase"/>
    <property type="match status" value="1"/>
</dbReference>
<comment type="catalytic activity">
    <reaction evidence="9 10 11">
        <text>2-[(2R,5Z)-2-carboxy-4-methylthiazol-5(2H)-ylidene]ethyl phosphate + 4-amino-2-methyl-5-(diphosphooxymethyl)pyrimidine + 2 H(+) = thiamine phosphate + CO2 + diphosphate</text>
        <dbReference type="Rhea" id="RHEA:47844"/>
        <dbReference type="ChEBI" id="CHEBI:15378"/>
        <dbReference type="ChEBI" id="CHEBI:16526"/>
        <dbReference type="ChEBI" id="CHEBI:33019"/>
        <dbReference type="ChEBI" id="CHEBI:37575"/>
        <dbReference type="ChEBI" id="CHEBI:57841"/>
        <dbReference type="ChEBI" id="CHEBI:62899"/>
        <dbReference type="EC" id="2.5.1.3"/>
    </reaction>
</comment>
<evidence type="ECO:0000313" key="14">
    <source>
        <dbReference type="EMBL" id="KAA9394101.1"/>
    </source>
</evidence>
<keyword evidence="15" id="KW-1185">Reference proteome</keyword>
<evidence type="ECO:0000256" key="2">
    <source>
        <dbReference type="ARBA" id="ARBA00005165"/>
    </source>
</evidence>
<feature type="binding site" evidence="10">
    <location>
        <position position="181"/>
    </location>
    <ligand>
        <name>2-[(2R,5Z)-2-carboxy-4-methylthiazol-5(2H)-ylidene]ethyl phosphate</name>
        <dbReference type="ChEBI" id="CHEBI:62899"/>
    </ligand>
</feature>
<dbReference type="OrthoDB" id="3243336at2"/>
<evidence type="ECO:0000256" key="7">
    <source>
        <dbReference type="ARBA" id="ARBA00047334"/>
    </source>
</evidence>
<proteinExistence type="inferred from homology"/>
<dbReference type="InterPro" id="IPR013785">
    <property type="entry name" value="Aldolase_TIM"/>
</dbReference>
<comment type="catalytic activity">
    <reaction evidence="7 10 11">
        <text>4-methyl-5-(2-phosphooxyethyl)-thiazole + 4-amino-2-methyl-5-(diphosphooxymethyl)pyrimidine + H(+) = thiamine phosphate + diphosphate</text>
        <dbReference type="Rhea" id="RHEA:22328"/>
        <dbReference type="ChEBI" id="CHEBI:15378"/>
        <dbReference type="ChEBI" id="CHEBI:33019"/>
        <dbReference type="ChEBI" id="CHEBI:37575"/>
        <dbReference type="ChEBI" id="CHEBI:57841"/>
        <dbReference type="ChEBI" id="CHEBI:58296"/>
        <dbReference type="EC" id="2.5.1.3"/>
    </reaction>
</comment>
<dbReference type="PANTHER" id="PTHR20857">
    <property type="entry name" value="THIAMINE-PHOSPHATE PYROPHOSPHORYLASE"/>
    <property type="match status" value="1"/>
</dbReference>
<dbReference type="InterPro" id="IPR036206">
    <property type="entry name" value="ThiamineP_synth_sf"/>
</dbReference>
<feature type="binding site" evidence="10">
    <location>
        <begin position="46"/>
        <end position="50"/>
    </location>
    <ligand>
        <name>4-amino-2-methyl-5-(diphosphooxymethyl)pyrimidine</name>
        <dbReference type="ChEBI" id="CHEBI:57841"/>
    </ligand>
</feature>
<comment type="pathway">
    <text evidence="2 10 12">Cofactor biosynthesis; thiamine diphosphate biosynthesis; thiamine phosphate from 4-amino-2-methyl-5-diphosphomethylpyrimidine and 4-methyl-5-(2-phosphoethyl)-thiazole: step 1/1.</text>
</comment>
<keyword evidence="4 10" id="KW-0479">Metal-binding</keyword>
<evidence type="ECO:0000313" key="15">
    <source>
        <dbReference type="Proteomes" id="UP000325957"/>
    </source>
</evidence>
<feature type="binding site" evidence="10">
    <location>
        <position position="102"/>
    </location>
    <ligand>
        <name>Mg(2+)</name>
        <dbReference type="ChEBI" id="CHEBI:18420"/>
    </ligand>
</feature>
<dbReference type="CDD" id="cd00564">
    <property type="entry name" value="TMP_TenI"/>
    <property type="match status" value="1"/>
</dbReference>
<dbReference type="NCBIfam" id="TIGR00693">
    <property type="entry name" value="thiE"/>
    <property type="match status" value="1"/>
</dbReference>
<keyword evidence="6 10" id="KW-0784">Thiamine biosynthesis</keyword>
<evidence type="ECO:0000256" key="12">
    <source>
        <dbReference type="RuleBase" id="RU004253"/>
    </source>
</evidence>
<dbReference type="InterPro" id="IPR034291">
    <property type="entry name" value="TMP_synthase"/>
</dbReference>
<protein>
    <recommendedName>
        <fullName evidence="10">Thiamine-phosphate synthase</fullName>
        <shortName evidence="10">TP synthase</shortName>
        <shortName evidence="10">TPS</shortName>
        <ecNumber evidence="10">2.5.1.3</ecNumber>
    </recommendedName>
    <alternativeName>
        <fullName evidence="10">Thiamine-phosphate pyrophosphorylase</fullName>
        <shortName evidence="10">TMP pyrophosphorylase</shortName>
        <shortName evidence="10">TMP-PPase</shortName>
    </alternativeName>
</protein>
<evidence type="ECO:0000259" key="13">
    <source>
        <dbReference type="Pfam" id="PF02581"/>
    </source>
</evidence>
<feature type="binding site" evidence="10">
    <location>
        <begin position="201"/>
        <end position="202"/>
    </location>
    <ligand>
        <name>2-[(2R,5Z)-2-carboxy-4-methylthiazol-5(2H)-ylidene]ethyl phosphate</name>
        <dbReference type="ChEBI" id="CHEBI:62899"/>
    </ligand>
</feature>
<feature type="binding site" evidence="10">
    <location>
        <position position="153"/>
    </location>
    <ligand>
        <name>4-amino-2-methyl-5-(diphosphooxymethyl)pyrimidine</name>
        <dbReference type="ChEBI" id="CHEBI:57841"/>
    </ligand>
</feature>
<dbReference type="Pfam" id="PF02581">
    <property type="entry name" value="TMP-TENI"/>
    <property type="match status" value="1"/>
</dbReference>
<feature type="binding site" evidence="10">
    <location>
        <position position="121"/>
    </location>
    <ligand>
        <name>4-amino-2-methyl-5-(diphosphooxymethyl)pyrimidine</name>
        <dbReference type="ChEBI" id="CHEBI:57841"/>
    </ligand>
</feature>
<evidence type="ECO:0000256" key="1">
    <source>
        <dbReference type="ARBA" id="ARBA00003814"/>
    </source>
</evidence>
<dbReference type="EC" id="2.5.1.3" evidence="10"/>
<feature type="binding site" evidence="10">
    <location>
        <position position="78"/>
    </location>
    <ligand>
        <name>Mg(2+)</name>
        <dbReference type="ChEBI" id="CHEBI:18420"/>
    </ligand>
</feature>
<comment type="cofactor">
    <cofactor evidence="10">
        <name>Mg(2+)</name>
        <dbReference type="ChEBI" id="CHEBI:18420"/>
    </cofactor>
    <text evidence="10">Binds 1 Mg(2+) ion per subunit.</text>
</comment>
<sequence>MSRAGGPSFDPRDLLLYHVTDSQLSLPRTVPEVVEAAVAGGTTMIQVRGKTMTGRQVLELVCEVARRVGDRVPILVNDRVDVYLAARERGAQVAGVHVGQSDIPVADVRALCGPGAIVGLSSASAEESAAIAALPAGTVDYAGIGPVHATGTKPDHAQPLGVEGFREALERCPVPAVAIGGVEVTDARSLMKAGARGLAVVSGICAAEDPQRAAANYREAMGQ</sequence>
<dbReference type="PANTHER" id="PTHR20857:SF15">
    <property type="entry name" value="THIAMINE-PHOSPHATE SYNTHASE"/>
    <property type="match status" value="1"/>
</dbReference>
<dbReference type="GO" id="GO:0004789">
    <property type="term" value="F:thiamine-phosphate diphosphorylase activity"/>
    <property type="evidence" value="ECO:0007669"/>
    <property type="project" value="UniProtKB-UniRule"/>
</dbReference>
<dbReference type="InterPro" id="IPR022998">
    <property type="entry name" value="ThiamineP_synth_TenI"/>
</dbReference>
<evidence type="ECO:0000256" key="10">
    <source>
        <dbReference type="HAMAP-Rule" id="MF_00097"/>
    </source>
</evidence>
<dbReference type="GO" id="GO:0005737">
    <property type="term" value="C:cytoplasm"/>
    <property type="evidence" value="ECO:0007669"/>
    <property type="project" value="TreeGrafter"/>
</dbReference>
<dbReference type="GO" id="GO:0009228">
    <property type="term" value="P:thiamine biosynthetic process"/>
    <property type="evidence" value="ECO:0007669"/>
    <property type="project" value="UniProtKB-KW"/>
</dbReference>
<dbReference type="Gene3D" id="3.20.20.70">
    <property type="entry name" value="Aldolase class I"/>
    <property type="match status" value="1"/>
</dbReference>
<feature type="binding site" evidence="10">
    <location>
        <begin position="150"/>
        <end position="152"/>
    </location>
    <ligand>
        <name>2-[(2R,5Z)-2-carboxy-4-methylthiazol-5(2H)-ylidene]ethyl phosphate</name>
        <dbReference type="ChEBI" id="CHEBI:62899"/>
    </ligand>
</feature>
<dbReference type="UniPathway" id="UPA00060">
    <property type="reaction ID" value="UER00141"/>
</dbReference>
<organism evidence="14 15">
    <name type="scientific">Kocuria coralli</name>
    <dbReference type="NCBI Taxonomy" id="1461025"/>
    <lineage>
        <taxon>Bacteria</taxon>
        <taxon>Bacillati</taxon>
        <taxon>Actinomycetota</taxon>
        <taxon>Actinomycetes</taxon>
        <taxon>Micrococcales</taxon>
        <taxon>Micrococcaceae</taxon>
        <taxon>Kocuria</taxon>
    </lineage>
</organism>
<gene>
    <name evidence="10 14" type="primary">thiE</name>
    <name evidence="14" type="ORF">FCK90_08845</name>
</gene>
<dbReference type="GO" id="GO:0009229">
    <property type="term" value="P:thiamine diphosphate biosynthetic process"/>
    <property type="evidence" value="ECO:0007669"/>
    <property type="project" value="UniProtKB-UniRule"/>
</dbReference>
<keyword evidence="5 10" id="KW-0460">Magnesium</keyword>
<feature type="binding site" evidence="10">
    <location>
        <position position="77"/>
    </location>
    <ligand>
        <name>4-amino-2-methyl-5-(diphosphooxymethyl)pyrimidine</name>
        <dbReference type="ChEBI" id="CHEBI:57841"/>
    </ligand>
</feature>
<comment type="similarity">
    <text evidence="10 11">Belongs to the thiamine-phosphate synthase family.</text>
</comment>
<evidence type="ECO:0000256" key="8">
    <source>
        <dbReference type="ARBA" id="ARBA00047851"/>
    </source>
</evidence>
<accession>A0A5J5KZI7</accession>
<dbReference type="AlphaFoldDB" id="A0A5J5KZI7"/>
<dbReference type="Proteomes" id="UP000325957">
    <property type="component" value="Unassembled WGS sequence"/>
</dbReference>
<dbReference type="EMBL" id="SZWF01000010">
    <property type="protein sequence ID" value="KAA9394101.1"/>
    <property type="molecule type" value="Genomic_DNA"/>
</dbReference>
<evidence type="ECO:0000256" key="6">
    <source>
        <dbReference type="ARBA" id="ARBA00022977"/>
    </source>
</evidence>
<evidence type="ECO:0000256" key="11">
    <source>
        <dbReference type="RuleBase" id="RU003826"/>
    </source>
</evidence>
<evidence type="ECO:0000256" key="3">
    <source>
        <dbReference type="ARBA" id="ARBA00022679"/>
    </source>
</evidence>